<protein>
    <submittedName>
        <fullName evidence="1">Uncharacterized protein</fullName>
    </submittedName>
</protein>
<evidence type="ECO:0000313" key="2">
    <source>
        <dbReference type="Proteomes" id="UP000029121"/>
    </source>
</evidence>
<gene>
    <name evidence="1" type="ORF">CARUB_v10002973mg</name>
</gene>
<accession>R0HBF1</accession>
<organism evidence="1 2">
    <name type="scientific">Capsella rubella</name>
    <dbReference type="NCBI Taxonomy" id="81985"/>
    <lineage>
        <taxon>Eukaryota</taxon>
        <taxon>Viridiplantae</taxon>
        <taxon>Streptophyta</taxon>
        <taxon>Embryophyta</taxon>
        <taxon>Tracheophyta</taxon>
        <taxon>Spermatophyta</taxon>
        <taxon>Magnoliopsida</taxon>
        <taxon>eudicotyledons</taxon>
        <taxon>Gunneridae</taxon>
        <taxon>Pentapetalae</taxon>
        <taxon>rosids</taxon>
        <taxon>malvids</taxon>
        <taxon>Brassicales</taxon>
        <taxon>Brassicaceae</taxon>
        <taxon>Camelineae</taxon>
        <taxon>Capsella</taxon>
    </lineage>
</organism>
<reference evidence="2" key="1">
    <citation type="journal article" date="2013" name="Nat. Genet.">
        <title>The Capsella rubella genome and the genomic consequences of rapid mating system evolution.</title>
        <authorList>
            <person name="Slotte T."/>
            <person name="Hazzouri K.M."/>
            <person name="Agren J.A."/>
            <person name="Koenig D."/>
            <person name="Maumus F."/>
            <person name="Guo Y.L."/>
            <person name="Steige K."/>
            <person name="Platts A.E."/>
            <person name="Escobar J.S."/>
            <person name="Newman L.K."/>
            <person name="Wang W."/>
            <person name="Mandakova T."/>
            <person name="Vello E."/>
            <person name="Smith L.M."/>
            <person name="Henz S.R."/>
            <person name="Steffen J."/>
            <person name="Takuno S."/>
            <person name="Brandvain Y."/>
            <person name="Coop G."/>
            <person name="Andolfatto P."/>
            <person name="Hu T.T."/>
            <person name="Blanchette M."/>
            <person name="Clark R.M."/>
            <person name="Quesneville H."/>
            <person name="Nordborg M."/>
            <person name="Gaut B.S."/>
            <person name="Lysak M.A."/>
            <person name="Jenkins J."/>
            <person name="Grimwood J."/>
            <person name="Chapman J."/>
            <person name="Prochnik S."/>
            <person name="Shu S."/>
            <person name="Rokhsar D."/>
            <person name="Schmutz J."/>
            <person name="Weigel D."/>
            <person name="Wright S.I."/>
        </authorList>
    </citation>
    <scope>NUCLEOTIDE SEQUENCE [LARGE SCALE GENOMIC DNA]</scope>
    <source>
        <strain evidence="2">cv. Monte Gargano</strain>
    </source>
</reference>
<proteinExistence type="predicted"/>
<dbReference type="STRING" id="81985.R0HBF1"/>
<name>R0HBF1_9BRAS</name>
<dbReference type="eggNOG" id="KOG0925">
    <property type="taxonomic scope" value="Eukaryota"/>
</dbReference>
<sequence length="157" mass="17950">MLIVSPEFNCSNEILSVLAMLSESQKAADEAKARFGHIDGDHLTLLNRLLLNTLFGYFMKVALLERTGHLLDSQRQPSKSRQIQFVLLFPFKHYSLGLQVVHLHPSNCLDHMLVDVAPHETCPWEAGRRKRARTGKGIHSLSSYVNLDKRIHKRRII</sequence>
<evidence type="ECO:0000313" key="1">
    <source>
        <dbReference type="EMBL" id="EOA22355.1"/>
    </source>
</evidence>
<dbReference type="Proteomes" id="UP000029121">
    <property type="component" value="Unassembled WGS sequence"/>
</dbReference>
<keyword evidence="2" id="KW-1185">Reference proteome</keyword>
<dbReference type="AlphaFoldDB" id="R0HBF1"/>
<dbReference type="Pfam" id="PF21010">
    <property type="entry name" value="HA2_C"/>
    <property type="match status" value="1"/>
</dbReference>
<dbReference type="EMBL" id="KB870810">
    <property type="protein sequence ID" value="EOA22355.1"/>
    <property type="molecule type" value="Genomic_DNA"/>
</dbReference>